<dbReference type="InterPro" id="IPR036513">
    <property type="entry name" value="STAS_dom_sf"/>
</dbReference>
<protein>
    <submittedName>
        <fullName evidence="7">Sodium-independent anion transporter</fullName>
    </submittedName>
</protein>
<dbReference type="EMBL" id="BMIC01000004">
    <property type="protein sequence ID" value="GFZ89153.1"/>
    <property type="molecule type" value="Genomic_DNA"/>
</dbReference>
<reference evidence="7 8" key="1">
    <citation type="journal article" date="2014" name="Int. J. Syst. Evol. Microbiol.">
        <title>Complete genome sequence of Corynebacterium casei LMG S-19264T (=DSM 44701T), isolated from a smear-ripened cheese.</title>
        <authorList>
            <consortium name="US DOE Joint Genome Institute (JGI-PGF)"/>
            <person name="Walter F."/>
            <person name="Albersmeier A."/>
            <person name="Kalinowski J."/>
            <person name="Ruckert C."/>
        </authorList>
    </citation>
    <scope>NUCLEOTIDE SEQUENCE [LARGE SCALE GENOMIC DNA]</scope>
    <source>
        <strain evidence="7 8">CGMCC 1.15295</strain>
    </source>
</reference>
<evidence type="ECO:0000256" key="2">
    <source>
        <dbReference type="ARBA" id="ARBA00022692"/>
    </source>
</evidence>
<dbReference type="Pfam" id="PF00916">
    <property type="entry name" value="Sulfate_transp"/>
    <property type="match status" value="2"/>
</dbReference>
<evidence type="ECO:0000259" key="6">
    <source>
        <dbReference type="PROSITE" id="PS50801"/>
    </source>
</evidence>
<feature type="transmembrane region" description="Helical" evidence="5">
    <location>
        <begin position="12"/>
        <end position="33"/>
    </location>
</feature>
<comment type="caution">
    <text evidence="7">The sequence shown here is derived from an EMBL/GenBank/DDBJ whole genome shotgun (WGS) entry which is preliminary data.</text>
</comment>
<feature type="domain" description="STAS" evidence="6">
    <location>
        <begin position="501"/>
        <end position="613"/>
    </location>
</feature>
<organism evidence="7 8">
    <name type="scientific">Aquaticitalea lipolytica</name>
    <dbReference type="NCBI Taxonomy" id="1247562"/>
    <lineage>
        <taxon>Bacteria</taxon>
        <taxon>Pseudomonadati</taxon>
        <taxon>Bacteroidota</taxon>
        <taxon>Flavobacteriia</taxon>
        <taxon>Flavobacteriales</taxon>
        <taxon>Flavobacteriaceae</taxon>
        <taxon>Aquaticitalea</taxon>
    </lineage>
</organism>
<dbReference type="SUPFAM" id="SSF52091">
    <property type="entry name" value="SpoIIaa-like"/>
    <property type="match status" value="1"/>
</dbReference>
<feature type="transmembrane region" description="Helical" evidence="5">
    <location>
        <begin position="94"/>
        <end position="113"/>
    </location>
</feature>
<name>A0A8J2TQC1_9FLAO</name>
<dbReference type="Pfam" id="PF01740">
    <property type="entry name" value="STAS"/>
    <property type="match status" value="1"/>
</dbReference>
<dbReference type="PROSITE" id="PS50801">
    <property type="entry name" value="STAS"/>
    <property type="match status" value="1"/>
</dbReference>
<dbReference type="GO" id="GO:0016020">
    <property type="term" value="C:membrane"/>
    <property type="evidence" value="ECO:0007669"/>
    <property type="project" value="UniProtKB-SubCell"/>
</dbReference>
<evidence type="ECO:0000313" key="8">
    <source>
        <dbReference type="Proteomes" id="UP000598120"/>
    </source>
</evidence>
<feature type="transmembrane region" description="Helical" evidence="5">
    <location>
        <begin position="255"/>
        <end position="274"/>
    </location>
</feature>
<dbReference type="Gene3D" id="3.30.750.24">
    <property type="entry name" value="STAS domain"/>
    <property type="match status" value="1"/>
</dbReference>
<evidence type="ECO:0000256" key="1">
    <source>
        <dbReference type="ARBA" id="ARBA00004141"/>
    </source>
</evidence>
<dbReference type="InterPro" id="IPR002645">
    <property type="entry name" value="STAS_dom"/>
</dbReference>
<evidence type="ECO:0000256" key="3">
    <source>
        <dbReference type="ARBA" id="ARBA00022989"/>
    </source>
</evidence>
<dbReference type="PANTHER" id="PTHR11814">
    <property type="entry name" value="SULFATE TRANSPORTER"/>
    <property type="match status" value="1"/>
</dbReference>
<proteinExistence type="predicted"/>
<gene>
    <name evidence="7" type="ORF">GCM10011531_20800</name>
</gene>
<dbReference type="Proteomes" id="UP000598120">
    <property type="component" value="Unassembled WGS sequence"/>
</dbReference>
<feature type="transmembrane region" description="Helical" evidence="5">
    <location>
        <begin position="444"/>
        <end position="475"/>
    </location>
</feature>
<dbReference type="InterPro" id="IPR001902">
    <property type="entry name" value="SLC26A/SulP_fam"/>
</dbReference>
<dbReference type="RefSeq" id="WP_188606317.1">
    <property type="nucleotide sequence ID" value="NZ_BMIC01000004.1"/>
</dbReference>
<feature type="transmembrane region" description="Helical" evidence="5">
    <location>
        <begin position="230"/>
        <end position="248"/>
    </location>
</feature>
<feature type="transmembrane region" description="Helical" evidence="5">
    <location>
        <begin position="39"/>
        <end position="57"/>
    </location>
</feature>
<feature type="transmembrane region" description="Helical" evidence="5">
    <location>
        <begin position="125"/>
        <end position="148"/>
    </location>
</feature>
<feature type="transmembrane region" description="Helical" evidence="5">
    <location>
        <begin position="64"/>
        <end position="82"/>
    </location>
</feature>
<comment type="subcellular location">
    <subcellularLocation>
        <location evidence="1">Membrane</location>
        <topology evidence="1">Multi-pass membrane protein</topology>
    </subcellularLocation>
</comment>
<evidence type="ECO:0000313" key="7">
    <source>
        <dbReference type="EMBL" id="GFZ89153.1"/>
    </source>
</evidence>
<dbReference type="GO" id="GO:0055085">
    <property type="term" value="P:transmembrane transport"/>
    <property type="evidence" value="ECO:0007669"/>
    <property type="project" value="InterPro"/>
</dbReference>
<accession>A0A8J2TQC1</accession>
<keyword evidence="8" id="KW-1185">Reference proteome</keyword>
<feature type="transmembrane region" description="Helical" evidence="5">
    <location>
        <begin position="403"/>
        <end position="423"/>
    </location>
</feature>
<dbReference type="CDD" id="cd07042">
    <property type="entry name" value="STAS_SulP_like_sulfate_transporter"/>
    <property type="match status" value="1"/>
</dbReference>
<evidence type="ECO:0000256" key="5">
    <source>
        <dbReference type="SAM" id="Phobius"/>
    </source>
</evidence>
<keyword evidence="4 5" id="KW-0472">Membrane</keyword>
<keyword evidence="3 5" id="KW-1133">Transmembrane helix</keyword>
<keyword evidence="2 5" id="KW-0812">Transmembrane</keyword>
<dbReference type="AlphaFoldDB" id="A0A8J2TQC1"/>
<feature type="transmembrane region" description="Helical" evidence="5">
    <location>
        <begin position="305"/>
        <end position="327"/>
    </location>
</feature>
<evidence type="ECO:0000256" key="4">
    <source>
        <dbReference type="ARBA" id="ARBA00023136"/>
    </source>
</evidence>
<dbReference type="InterPro" id="IPR011547">
    <property type="entry name" value="SLC26A/SulP_dom"/>
</dbReference>
<sequence>MKNLFSNIKGDAFGGITAGIVALPLALAFGVSSGLGPSAGLYGAIFLSFFAALFGGTNTQISGPTAPMTAVSMVVIAGIIAANDGDINKALPVILTVFLLAGLIQVGLGFLGFGKYIKYIPYPVVSGFMTAIGVIILVTQILPAVGYYPKEDMPYVETFKPQAEEIILENILKEEAGEGILVLEDFKETINRAESISQDDILKESKTLAANNASGVLGAIKVLPQALRNISWLELILALSTIFIIYGFKRITTAVPSTLVALLVVSGVAVGFGLDYRPIEEIPSGLPIPNLEIITGFSLSSLTPYVFTALTLALLGAIDSLLTSVVADNMTKTKHQPNKELIGQGIGNSIGAIFGGIPGAGATIRTVVNIKSGGKTKLSGMIAGIMLLFILLALGPVASRIPAAVLAGILITVGIGVMDYKGLKAIPSLPRDMKIGPLKISSEVVIMLIVLVLSSLWNLVYAVGIGLIIASLMFMKKIGDLTAERSDVKSLLKEKAWDDEVDFPERLKEEVFIKHIKGPLFFGSTSDFQQLAAQIPKTASTVVIRLGRMQYMDQSGLYAMEDVLVDLRKDNINVLFVGLLRQPQYMMERIDIIPDLIPKEHIFTTFKDCLTWIKANVKDKH</sequence>
<feature type="transmembrane region" description="Helical" evidence="5">
    <location>
        <begin position="378"/>
        <end position="397"/>
    </location>
</feature>